<keyword evidence="2" id="KW-1185">Reference proteome</keyword>
<dbReference type="STRING" id="930117.SAMN05216225_101367"/>
<protein>
    <recommendedName>
        <fullName evidence="3">Helix-turn-helix domain-containing protein</fullName>
    </recommendedName>
</protein>
<evidence type="ECO:0000313" key="2">
    <source>
        <dbReference type="Proteomes" id="UP000183988"/>
    </source>
</evidence>
<dbReference type="OrthoDB" id="1047417at2"/>
<name>A0A1M5GLZ3_9BACI</name>
<reference evidence="1 2" key="1">
    <citation type="submission" date="2016-11" db="EMBL/GenBank/DDBJ databases">
        <authorList>
            <person name="Jaros S."/>
            <person name="Januszkiewicz K."/>
            <person name="Wedrychowicz H."/>
        </authorList>
    </citation>
    <scope>NUCLEOTIDE SEQUENCE [LARGE SCALE GENOMIC DNA]</scope>
    <source>
        <strain evidence="1 2">IBRC-M 10683</strain>
    </source>
</reference>
<gene>
    <name evidence="1" type="ORF">SAMN05216225_101367</name>
</gene>
<accession>A0A1M5GLZ3</accession>
<dbReference type="AlphaFoldDB" id="A0A1M5GLZ3"/>
<evidence type="ECO:0000313" key="1">
    <source>
        <dbReference type="EMBL" id="SHG04744.1"/>
    </source>
</evidence>
<evidence type="ECO:0008006" key="3">
    <source>
        <dbReference type="Google" id="ProtNLM"/>
    </source>
</evidence>
<dbReference type="EMBL" id="FQVW01000013">
    <property type="protein sequence ID" value="SHG04744.1"/>
    <property type="molecule type" value="Genomic_DNA"/>
</dbReference>
<organism evidence="1 2">
    <name type="scientific">Ornithinibacillus halophilus</name>
    <dbReference type="NCBI Taxonomy" id="930117"/>
    <lineage>
        <taxon>Bacteria</taxon>
        <taxon>Bacillati</taxon>
        <taxon>Bacillota</taxon>
        <taxon>Bacilli</taxon>
        <taxon>Bacillales</taxon>
        <taxon>Bacillaceae</taxon>
        <taxon>Ornithinibacillus</taxon>
    </lineage>
</organism>
<sequence>MQSTKYYREVIAFYYANERDPLPTSSIALWHALLFINSNANWADDFTVSGPVLRLKAGLPLASFKRARRILIEKEYIEYQSRGNLPGFYRMKRLSRLDDGGTCQECLTGESRRGRLMEVMDKEKASLEKKARELKISNDETD</sequence>
<proteinExistence type="predicted"/>
<dbReference type="Proteomes" id="UP000183988">
    <property type="component" value="Unassembled WGS sequence"/>
</dbReference>
<dbReference type="RefSeq" id="WP_072889692.1">
    <property type="nucleotide sequence ID" value="NZ_FQVW01000013.1"/>
</dbReference>